<dbReference type="GeneID" id="94373762"/>
<accession>A0ABX8TKJ0</accession>
<dbReference type="EMBL" id="CP080034">
    <property type="protein sequence ID" value="QYC10577.1"/>
    <property type="molecule type" value="Genomic_DNA"/>
</dbReference>
<sequence>MICSPPDCRCRACLLDENAALKARLNTPEVEDFARGVVAEAQHQRARFSSDHDAGKSPLDWFWLIGYLAQKAAFAALAGDRDKALHHTISTAAALANWHAALSDQDTAMRPGIAPPAGQS</sequence>
<reference evidence="1 2" key="1">
    <citation type="submission" date="2021-07" db="EMBL/GenBank/DDBJ databases">
        <title>Isolation and characterization of bacteria from a gold mining with a capacity of golden bioaccumulation.</title>
        <authorList>
            <person name="Yang X.J."/>
        </authorList>
    </citation>
    <scope>NUCLEOTIDE SEQUENCE [LARGE SCALE GENOMIC DNA]</scope>
    <source>
        <strain evidence="1 2">Au29</strain>
    </source>
</reference>
<dbReference type="Proteomes" id="UP000824334">
    <property type="component" value="Chromosome"/>
</dbReference>
<dbReference type="RefSeq" id="WP_219353329.1">
    <property type="nucleotide sequence ID" value="NZ_CP080034.1"/>
</dbReference>
<keyword evidence="2" id="KW-1185">Reference proteome</keyword>
<proteinExistence type="predicted"/>
<organism evidence="1 2">
    <name type="scientific">Brevundimonas nasdae</name>
    <dbReference type="NCBI Taxonomy" id="172043"/>
    <lineage>
        <taxon>Bacteria</taxon>
        <taxon>Pseudomonadati</taxon>
        <taxon>Pseudomonadota</taxon>
        <taxon>Alphaproteobacteria</taxon>
        <taxon>Caulobacterales</taxon>
        <taxon>Caulobacteraceae</taxon>
        <taxon>Brevundimonas</taxon>
    </lineage>
</organism>
<protein>
    <submittedName>
        <fullName evidence="1">Uncharacterized protein</fullName>
    </submittedName>
</protein>
<evidence type="ECO:0000313" key="2">
    <source>
        <dbReference type="Proteomes" id="UP000824334"/>
    </source>
</evidence>
<evidence type="ECO:0000313" key="1">
    <source>
        <dbReference type="EMBL" id="QYC10577.1"/>
    </source>
</evidence>
<gene>
    <name evidence="1" type="ORF">KWG56_00695</name>
</gene>
<name>A0ABX8TKJ0_9CAUL</name>